<keyword evidence="3" id="KW-1185">Reference proteome</keyword>
<dbReference type="EMBL" id="SLWK01000023">
    <property type="protein sequence ID" value="TCO02709.1"/>
    <property type="molecule type" value="Genomic_DNA"/>
</dbReference>
<dbReference type="InterPro" id="IPR001387">
    <property type="entry name" value="Cro/C1-type_HTH"/>
</dbReference>
<dbReference type="InterPro" id="IPR010982">
    <property type="entry name" value="Lambda_DNA-bd_dom_sf"/>
</dbReference>
<dbReference type="AlphaFoldDB" id="A0A4R2G5Z9"/>
<dbReference type="InterPro" id="IPR036782">
    <property type="entry name" value="NE0471-like_N"/>
</dbReference>
<dbReference type="GO" id="GO:0003677">
    <property type="term" value="F:DNA binding"/>
    <property type="evidence" value="ECO:0007669"/>
    <property type="project" value="InterPro"/>
</dbReference>
<comment type="caution">
    <text evidence="2">The sequence shown here is derived from an EMBL/GenBank/DDBJ whole genome shotgun (WGS) entry which is preliminary data.</text>
</comment>
<dbReference type="PROSITE" id="PS50943">
    <property type="entry name" value="HTH_CROC1"/>
    <property type="match status" value="1"/>
</dbReference>
<dbReference type="CDD" id="cd00093">
    <property type="entry name" value="HTH_XRE"/>
    <property type="match status" value="1"/>
</dbReference>
<dbReference type="SUPFAM" id="SSF47413">
    <property type="entry name" value="lambda repressor-like DNA-binding domains"/>
    <property type="match status" value="1"/>
</dbReference>
<dbReference type="RefSeq" id="WP_207916106.1">
    <property type="nucleotide sequence ID" value="NZ_SLWK01000023.1"/>
</dbReference>
<dbReference type="Gene3D" id="1.10.260.40">
    <property type="entry name" value="lambda repressor-like DNA-binding domains"/>
    <property type="match status" value="1"/>
</dbReference>
<organism evidence="2 3">
    <name type="scientific">Natronoflexus pectinivorans</name>
    <dbReference type="NCBI Taxonomy" id="682526"/>
    <lineage>
        <taxon>Bacteria</taxon>
        <taxon>Pseudomonadati</taxon>
        <taxon>Bacteroidota</taxon>
        <taxon>Bacteroidia</taxon>
        <taxon>Marinilabiliales</taxon>
        <taxon>Marinilabiliaceae</taxon>
        <taxon>Natronoflexus</taxon>
    </lineage>
</organism>
<dbReference type="Gene3D" id="3.30.2020.10">
    <property type="entry name" value="NE0471-like N-terminal domain"/>
    <property type="match status" value="1"/>
</dbReference>
<reference evidence="2 3" key="1">
    <citation type="submission" date="2019-03" db="EMBL/GenBank/DDBJ databases">
        <title>Genomic Encyclopedia of Type Strains, Phase IV (KMG-IV): sequencing the most valuable type-strain genomes for metagenomic binning, comparative biology and taxonomic classification.</title>
        <authorList>
            <person name="Goeker M."/>
        </authorList>
    </citation>
    <scope>NUCLEOTIDE SEQUENCE [LARGE SCALE GENOMIC DNA]</scope>
    <source>
        <strain evidence="2 3">DSM 24179</strain>
    </source>
</reference>
<proteinExistence type="predicted"/>
<accession>A0A4R2G5Z9</accession>
<dbReference type="Proteomes" id="UP000295221">
    <property type="component" value="Unassembled WGS sequence"/>
</dbReference>
<dbReference type="SMART" id="SM00530">
    <property type="entry name" value="HTH_XRE"/>
    <property type="match status" value="1"/>
</dbReference>
<dbReference type="Pfam" id="PF01381">
    <property type="entry name" value="HTH_3"/>
    <property type="match status" value="1"/>
</dbReference>
<evidence type="ECO:0000259" key="1">
    <source>
        <dbReference type="PROSITE" id="PS50943"/>
    </source>
</evidence>
<dbReference type="SUPFAM" id="SSF143880">
    <property type="entry name" value="NE0471 N-terminal domain-like"/>
    <property type="match status" value="1"/>
</dbReference>
<protein>
    <submittedName>
        <fullName evidence="2">Helix-turn-helix protein</fullName>
    </submittedName>
</protein>
<name>A0A4R2G5Z9_9BACT</name>
<sequence length="173" mass="20086">MRQKIKIPRIVKIEKIAGHKIQCMFNNGESRMLDFEKIFTQWGVSENDFEYPLLDENEFKKVKLKNYTLSWANIEIKVKAKNGESLILPYEIGADVLFELSEEIKESSKYRYGKLIKSARLKAGLTQQQLAIKSGTTRFYISRIENDKTDLEMSTFRKIVEAGLGKKLKLTIE</sequence>
<evidence type="ECO:0000313" key="2">
    <source>
        <dbReference type="EMBL" id="TCO02709.1"/>
    </source>
</evidence>
<gene>
    <name evidence="2" type="ORF">EV194_12310</name>
</gene>
<feature type="domain" description="HTH cro/C1-type" evidence="1">
    <location>
        <begin position="116"/>
        <end position="162"/>
    </location>
</feature>
<evidence type="ECO:0000313" key="3">
    <source>
        <dbReference type="Proteomes" id="UP000295221"/>
    </source>
</evidence>